<evidence type="ECO:0000256" key="2">
    <source>
        <dbReference type="ARBA" id="ARBA00022448"/>
    </source>
</evidence>
<dbReference type="InterPro" id="IPR003439">
    <property type="entry name" value="ABC_transporter-like_ATP-bd"/>
</dbReference>
<feature type="non-terminal residue" evidence="4">
    <location>
        <position position="1"/>
    </location>
</feature>
<sequence>GPNGAGKTSTINMLIGAISITEGKAKIKGEYAGSTIAKRMIGFLPQKPSFYDTMTGEQYLKFVGELSGLRRKDTKEKVLELLGKLEMLEARDRQIEKYSEGMKQRIGIAAALIHDPDLLILDEPTSNLDPIGRANIIKDILELSKKMSVFVSSHILSEIEQMCEKVTIINKGKIILTDTIRNIKKMHSIKGSQNIVFLDTSSNEKLIKQLKEKDYITKAWIDNTDNKIHMISTDVEMLQKAIPKMIIENDVILRAFHQPETSLQDIFIEIIEDEAKKE</sequence>
<organism evidence="4">
    <name type="scientific">marine sediment metagenome</name>
    <dbReference type="NCBI Taxonomy" id="412755"/>
    <lineage>
        <taxon>unclassified sequences</taxon>
        <taxon>metagenomes</taxon>
        <taxon>ecological metagenomes</taxon>
    </lineage>
</organism>
<comment type="caution">
    <text evidence="4">The sequence shown here is derived from an EMBL/GenBank/DDBJ whole genome shotgun (WGS) entry which is preliminary data.</text>
</comment>
<dbReference type="Gene3D" id="3.40.50.300">
    <property type="entry name" value="P-loop containing nucleotide triphosphate hydrolases"/>
    <property type="match status" value="1"/>
</dbReference>
<dbReference type="PANTHER" id="PTHR43335:SF4">
    <property type="entry name" value="ABC TRANSPORTER, ATP-BINDING PROTEIN"/>
    <property type="match status" value="1"/>
</dbReference>
<dbReference type="Pfam" id="PF00005">
    <property type="entry name" value="ABC_tran"/>
    <property type="match status" value="1"/>
</dbReference>
<evidence type="ECO:0000256" key="1">
    <source>
        <dbReference type="ARBA" id="ARBA00005417"/>
    </source>
</evidence>
<protein>
    <recommendedName>
        <fullName evidence="3">ABC transporter domain-containing protein</fullName>
    </recommendedName>
</protein>
<evidence type="ECO:0000313" key="4">
    <source>
        <dbReference type="EMBL" id="KKK71031.1"/>
    </source>
</evidence>
<comment type="similarity">
    <text evidence="1">Belongs to the ABC transporter superfamily.</text>
</comment>
<accession>A0A0F9AFN9</accession>
<dbReference type="AlphaFoldDB" id="A0A0F9AFN9"/>
<dbReference type="EMBL" id="LAZR01057919">
    <property type="protein sequence ID" value="KKK71031.1"/>
    <property type="molecule type" value="Genomic_DNA"/>
</dbReference>
<feature type="domain" description="ABC transporter" evidence="3">
    <location>
        <begin position="1"/>
        <end position="196"/>
    </location>
</feature>
<dbReference type="InterPro" id="IPR027417">
    <property type="entry name" value="P-loop_NTPase"/>
</dbReference>
<gene>
    <name evidence="4" type="ORF">LCGC14_2918020</name>
</gene>
<dbReference type="PANTHER" id="PTHR43335">
    <property type="entry name" value="ABC TRANSPORTER, ATP-BINDING PROTEIN"/>
    <property type="match status" value="1"/>
</dbReference>
<reference evidence="4" key="1">
    <citation type="journal article" date="2015" name="Nature">
        <title>Complex archaea that bridge the gap between prokaryotes and eukaryotes.</title>
        <authorList>
            <person name="Spang A."/>
            <person name="Saw J.H."/>
            <person name="Jorgensen S.L."/>
            <person name="Zaremba-Niedzwiedzka K."/>
            <person name="Martijn J."/>
            <person name="Lind A.E."/>
            <person name="van Eijk R."/>
            <person name="Schleper C."/>
            <person name="Guy L."/>
            <person name="Ettema T.J."/>
        </authorList>
    </citation>
    <scope>NUCLEOTIDE SEQUENCE</scope>
</reference>
<name>A0A0F9AFN9_9ZZZZ</name>
<dbReference type="GO" id="GO:0016887">
    <property type="term" value="F:ATP hydrolysis activity"/>
    <property type="evidence" value="ECO:0007669"/>
    <property type="project" value="InterPro"/>
</dbReference>
<dbReference type="PROSITE" id="PS50893">
    <property type="entry name" value="ABC_TRANSPORTER_2"/>
    <property type="match status" value="1"/>
</dbReference>
<dbReference type="SUPFAM" id="SSF52540">
    <property type="entry name" value="P-loop containing nucleoside triphosphate hydrolases"/>
    <property type="match status" value="1"/>
</dbReference>
<dbReference type="GO" id="GO:0005524">
    <property type="term" value="F:ATP binding"/>
    <property type="evidence" value="ECO:0007669"/>
    <property type="project" value="InterPro"/>
</dbReference>
<keyword evidence="2" id="KW-0813">Transport</keyword>
<proteinExistence type="inferred from homology"/>
<evidence type="ECO:0000259" key="3">
    <source>
        <dbReference type="PROSITE" id="PS50893"/>
    </source>
</evidence>
<dbReference type="CDD" id="cd03230">
    <property type="entry name" value="ABC_DR_subfamily_A"/>
    <property type="match status" value="1"/>
</dbReference>